<reference evidence="4 5" key="1">
    <citation type="submission" date="2019-11" db="EMBL/GenBank/DDBJ databases">
        <title>Draft Genome Sequences of Six Type Strains of the Genus Massilia.</title>
        <authorList>
            <person name="Miess H."/>
            <person name="Frediansyah A."/>
            <person name="Goeker M."/>
            <person name="Gross H."/>
        </authorList>
    </citation>
    <scope>NUCLEOTIDE SEQUENCE [LARGE SCALE GENOMIC DNA]</scope>
    <source>
        <strain evidence="4 5">DSM 17513</strain>
    </source>
</reference>
<comment type="caution">
    <text evidence="4">The sequence shown here is derived from an EMBL/GenBank/DDBJ whole genome shotgun (WGS) entry which is preliminary data.</text>
</comment>
<dbReference type="PANTHER" id="PTHR34220:SF9">
    <property type="entry name" value="SIGNAL TRANSDUCTION HISTIDINE KINASE INTERNAL REGION DOMAIN-CONTAINING PROTEIN"/>
    <property type="match status" value="1"/>
</dbReference>
<dbReference type="GO" id="GO:0016020">
    <property type="term" value="C:membrane"/>
    <property type="evidence" value="ECO:0007669"/>
    <property type="project" value="InterPro"/>
</dbReference>
<dbReference type="Pfam" id="PF06580">
    <property type="entry name" value="His_kinase"/>
    <property type="match status" value="1"/>
</dbReference>
<dbReference type="Pfam" id="PF02518">
    <property type="entry name" value="HATPase_c"/>
    <property type="match status" value="1"/>
</dbReference>
<dbReference type="InterPro" id="IPR010559">
    <property type="entry name" value="Sig_transdc_His_kin_internal"/>
</dbReference>
<keyword evidence="1" id="KW-0472">Membrane</keyword>
<proteinExistence type="predicted"/>
<feature type="transmembrane region" description="Helical" evidence="1">
    <location>
        <begin position="117"/>
        <end position="135"/>
    </location>
</feature>
<evidence type="ECO:0000256" key="1">
    <source>
        <dbReference type="SAM" id="Phobius"/>
    </source>
</evidence>
<dbReference type="Proteomes" id="UP000431684">
    <property type="component" value="Unassembled WGS sequence"/>
</dbReference>
<dbReference type="AlphaFoldDB" id="A0A6I3XEZ6"/>
<dbReference type="SUPFAM" id="SSF55874">
    <property type="entry name" value="ATPase domain of HSP90 chaperone/DNA topoisomerase II/histidine kinase"/>
    <property type="match status" value="1"/>
</dbReference>
<evidence type="ECO:0000313" key="5">
    <source>
        <dbReference type="Proteomes" id="UP000431684"/>
    </source>
</evidence>
<dbReference type="OrthoDB" id="2514702at2"/>
<feature type="domain" description="Signal transduction histidine kinase internal region" evidence="3">
    <location>
        <begin position="156"/>
        <end position="235"/>
    </location>
</feature>
<evidence type="ECO:0000313" key="4">
    <source>
        <dbReference type="EMBL" id="MUI12171.1"/>
    </source>
</evidence>
<feature type="transmembrane region" description="Helical" evidence="1">
    <location>
        <begin position="27"/>
        <end position="45"/>
    </location>
</feature>
<keyword evidence="1" id="KW-1133">Transmembrane helix</keyword>
<dbReference type="InterPro" id="IPR003594">
    <property type="entry name" value="HATPase_dom"/>
</dbReference>
<feature type="transmembrane region" description="Helical" evidence="1">
    <location>
        <begin position="51"/>
        <end position="70"/>
    </location>
</feature>
<organism evidence="4 5">
    <name type="scientific">Pseudoduganella dura</name>
    <dbReference type="NCBI Taxonomy" id="321982"/>
    <lineage>
        <taxon>Bacteria</taxon>
        <taxon>Pseudomonadati</taxon>
        <taxon>Pseudomonadota</taxon>
        <taxon>Betaproteobacteria</taxon>
        <taxon>Burkholderiales</taxon>
        <taxon>Oxalobacteraceae</taxon>
        <taxon>Telluria group</taxon>
        <taxon>Pseudoduganella</taxon>
    </lineage>
</organism>
<feature type="domain" description="Histidine kinase/HSP90-like ATPase" evidence="2">
    <location>
        <begin position="254"/>
        <end position="345"/>
    </location>
</feature>
<dbReference type="InterPro" id="IPR036890">
    <property type="entry name" value="HATPase_C_sf"/>
</dbReference>
<dbReference type="GO" id="GO:0000155">
    <property type="term" value="F:phosphorelay sensor kinase activity"/>
    <property type="evidence" value="ECO:0007669"/>
    <property type="project" value="InterPro"/>
</dbReference>
<gene>
    <name evidence="4" type="ORF">GJV26_06720</name>
</gene>
<keyword evidence="5" id="KW-1185">Reference proteome</keyword>
<dbReference type="PANTHER" id="PTHR34220">
    <property type="entry name" value="SENSOR HISTIDINE KINASE YPDA"/>
    <property type="match status" value="1"/>
</dbReference>
<evidence type="ECO:0000259" key="3">
    <source>
        <dbReference type="Pfam" id="PF06580"/>
    </source>
</evidence>
<evidence type="ECO:0000259" key="2">
    <source>
        <dbReference type="Pfam" id="PF02518"/>
    </source>
</evidence>
<dbReference type="EMBL" id="WNWM01000002">
    <property type="protein sequence ID" value="MUI12171.1"/>
    <property type="molecule type" value="Genomic_DNA"/>
</dbReference>
<keyword evidence="1" id="KW-0812">Transmembrane</keyword>
<dbReference type="RefSeq" id="WP_155708154.1">
    <property type="nucleotide sequence ID" value="NZ_BMWU01000012.1"/>
</dbReference>
<dbReference type="Gene3D" id="3.30.565.10">
    <property type="entry name" value="Histidine kinase-like ATPase, C-terminal domain"/>
    <property type="match status" value="1"/>
</dbReference>
<dbReference type="InterPro" id="IPR050640">
    <property type="entry name" value="Bact_2-comp_sensor_kinase"/>
</dbReference>
<sequence>MGEPAAATPWPGPQQALRQLAGTPRHAFISAALAAGLAGAGWLLHAEAWCALFAALLAAAAVVNAGVALLRRVLPPAARWLWIWLLIPMALPAGAWVAVRVYRACDTATPAMLDDTQLFGCALAFGVAMFGVPLVNAQRQAQALQLANLKHAALQAQLKSLQAQVEPHFLFNTLANTRYLALHAPDQAVRMLDHLIAYLRAALPDLRTASSTLGRECELAEHYLALMAIRFGDRLVAQVDCPAGLLGADLPPLVLMTLVENAIRHGVEPKPGKVNVRVSASAGDGVLRILVADDGAGPGATVLGSGIGLRNLRERLAALYGGRAGFALRTGTGGWTEAELTLPLKEGAQA</sequence>
<feature type="transmembrane region" description="Helical" evidence="1">
    <location>
        <begin position="82"/>
        <end position="102"/>
    </location>
</feature>
<accession>A0A6I3XEZ6</accession>
<name>A0A6I3XEZ6_9BURK</name>
<protein>
    <submittedName>
        <fullName evidence="4">Uncharacterized protein</fullName>
    </submittedName>
</protein>